<keyword evidence="7" id="KW-1015">Disulfide bond</keyword>
<organism evidence="11">
    <name type="scientific">Capitella teleta</name>
    <name type="common">Polychaete worm</name>
    <dbReference type="NCBI Taxonomy" id="283909"/>
    <lineage>
        <taxon>Eukaryota</taxon>
        <taxon>Metazoa</taxon>
        <taxon>Spiralia</taxon>
        <taxon>Lophotrochozoa</taxon>
        <taxon>Annelida</taxon>
        <taxon>Polychaeta</taxon>
        <taxon>Sedentaria</taxon>
        <taxon>Scolecida</taxon>
        <taxon>Capitellidae</taxon>
        <taxon>Capitella</taxon>
    </lineage>
</organism>
<dbReference type="PANTHER" id="PTHR45713:SF15">
    <property type="entry name" value="F5_8 TYPE C DOMAIN-CONTAINING PROTEIN"/>
    <property type="match status" value="1"/>
</dbReference>
<comment type="subunit">
    <text evidence="3">Homotrimer.</text>
</comment>
<sequence>MDERWSKVQDLTLLAAAASCVFGESCLFPCRCNNGQCNQDTGECDDSNCQDGYPRPAGDRDRFAWGGPACQIGNVAYSKSTNQSYDWEGFVSHYGVDGQLGIQGSNRYCAHPDNSHGQAAWFYVDLGSVHKIFNVTVFNTLDVLGVPRMKDFSIRVGNASDVNQHKRCAYRSETIPTGGSVTLNCNEAARYVSFQREGNHYEIDLVTICEFVVIGHPDRTGDCPAGKIGTFCLDECDVGFFGFNCDEECDRCQNSACSVVDGHCLDGCQTWFVGNRCKQVIVLPSLRGFYPWLRRVNDSAIILSWNQDSQIADEHSQYYGYTAAYALGSGSFQDGYKEADRDAEQPSATRSITGQASTAGLPGDASYVNVPKASTKPVDEFSRQYEALDEGRPKEEQDPYTAVEGVYQDINDAE</sequence>
<reference evidence="12" key="3">
    <citation type="submission" date="2015-06" db="UniProtKB">
        <authorList>
            <consortium name="EnsemblMetazoa"/>
        </authorList>
    </citation>
    <scope>IDENTIFICATION</scope>
</reference>
<evidence type="ECO:0000259" key="10">
    <source>
        <dbReference type="SMART" id="SM00607"/>
    </source>
</evidence>
<comment type="function">
    <text evidence="1">Acts as a defensive agent. Recognizes blood group fucosylated oligosaccharides including A, B, H and Lewis B-type antigens. Does not recognize Lewis A antigen and has low affinity for monovalent haptens.</text>
</comment>
<dbReference type="SUPFAM" id="SSF49785">
    <property type="entry name" value="Galactose-binding domain-like"/>
    <property type="match status" value="1"/>
</dbReference>
<accession>R7U181</accession>
<keyword evidence="6" id="KW-0106">Calcium</keyword>
<evidence type="ECO:0000256" key="4">
    <source>
        <dbReference type="ARBA" id="ARBA00022723"/>
    </source>
</evidence>
<dbReference type="GO" id="GO:0042806">
    <property type="term" value="F:fucose binding"/>
    <property type="evidence" value="ECO:0007669"/>
    <property type="project" value="UniProtKB-ARBA"/>
</dbReference>
<dbReference type="InterPro" id="IPR051941">
    <property type="entry name" value="BG_Antigen-Binding_Lectin"/>
</dbReference>
<evidence type="ECO:0000256" key="8">
    <source>
        <dbReference type="SAM" id="MobiDB-lite"/>
    </source>
</evidence>
<dbReference type="OrthoDB" id="10252017at2759"/>
<dbReference type="GO" id="GO:0001868">
    <property type="term" value="P:regulation of complement activation, lectin pathway"/>
    <property type="evidence" value="ECO:0007669"/>
    <property type="project" value="UniProtKB-ARBA"/>
</dbReference>
<keyword evidence="4" id="KW-0479">Metal-binding</keyword>
<reference evidence="13" key="1">
    <citation type="submission" date="2012-12" db="EMBL/GenBank/DDBJ databases">
        <authorList>
            <person name="Hellsten U."/>
            <person name="Grimwood J."/>
            <person name="Chapman J.A."/>
            <person name="Shapiro H."/>
            <person name="Aerts A."/>
            <person name="Otillar R.P."/>
            <person name="Terry A.Y."/>
            <person name="Boore J.L."/>
            <person name="Simakov O."/>
            <person name="Marletaz F."/>
            <person name="Cho S.-J."/>
            <person name="Edsinger-Gonzales E."/>
            <person name="Havlak P."/>
            <person name="Kuo D.-H."/>
            <person name="Larsson T."/>
            <person name="Lv J."/>
            <person name="Arendt D."/>
            <person name="Savage R."/>
            <person name="Osoegawa K."/>
            <person name="de Jong P."/>
            <person name="Lindberg D.R."/>
            <person name="Seaver E.C."/>
            <person name="Weisblat D.A."/>
            <person name="Putnam N.H."/>
            <person name="Grigoriev I.V."/>
            <person name="Rokhsar D.S."/>
        </authorList>
    </citation>
    <scope>NUCLEOTIDE SEQUENCE</scope>
    <source>
        <strain evidence="13">I ESC-2004</strain>
    </source>
</reference>
<dbReference type="HOGENOM" id="CLU_038091_0_0_1"/>
<feature type="domain" description="Fucolectin tachylectin-4 pentraxin-1" evidence="10">
    <location>
        <begin position="72"/>
        <end position="219"/>
    </location>
</feature>
<dbReference type="AlphaFoldDB" id="R7U181"/>
<dbReference type="EMBL" id="AMQN01026301">
    <property type="status" value="NOT_ANNOTATED_CDS"/>
    <property type="molecule type" value="Genomic_DNA"/>
</dbReference>
<dbReference type="InterPro" id="IPR006585">
    <property type="entry name" value="FTP1"/>
</dbReference>
<feature type="compositionally biased region" description="Polar residues" evidence="8">
    <location>
        <begin position="346"/>
        <end position="358"/>
    </location>
</feature>
<feature type="region of interest" description="Disordered" evidence="8">
    <location>
        <begin position="336"/>
        <end position="414"/>
    </location>
</feature>
<evidence type="ECO:0000256" key="3">
    <source>
        <dbReference type="ARBA" id="ARBA00011233"/>
    </source>
</evidence>
<gene>
    <name evidence="11" type="ORF">CAPTEDRAFT_188469</name>
</gene>
<dbReference type="GO" id="GO:0010185">
    <property type="term" value="P:regulation of cellular defense response"/>
    <property type="evidence" value="ECO:0007669"/>
    <property type="project" value="UniProtKB-ARBA"/>
</dbReference>
<dbReference type="PANTHER" id="PTHR45713">
    <property type="entry name" value="FTP DOMAIN-CONTAINING PROTEIN"/>
    <property type="match status" value="1"/>
</dbReference>
<evidence type="ECO:0000313" key="12">
    <source>
        <dbReference type="EnsemblMetazoa" id="CapteP188469"/>
    </source>
</evidence>
<evidence type="ECO:0000313" key="11">
    <source>
        <dbReference type="EMBL" id="ELT99968.1"/>
    </source>
</evidence>
<feature type="signal peptide" evidence="9">
    <location>
        <begin position="1"/>
        <end position="23"/>
    </location>
</feature>
<dbReference type="Gene3D" id="2.60.120.260">
    <property type="entry name" value="Galactose-binding domain-like"/>
    <property type="match status" value="1"/>
</dbReference>
<dbReference type="EMBL" id="KB306338">
    <property type="protein sequence ID" value="ELT99968.1"/>
    <property type="molecule type" value="Genomic_DNA"/>
</dbReference>
<evidence type="ECO:0000256" key="7">
    <source>
        <dbReference type="ARBA" id="ARBA00023157"/>
    </source>
</evidence>
<keyword evidence="9" id="KW-0732">Signal</keyword>
<dbReference type="InterPro" id="IPR008979">
    <property type="entry name" value="Galactose-bd-like_sf"/>
</dbReference>
<dbReference type="SMART" id="SM00607">
    <property type="entry name" value="FTP"/>
    <property type="match status" value="1"/>
</dbReference>
<keyword evidence="13" id="KW-1185">Reference proteome</keyword>
<feature type="chain" id="PRO_5008787575" description="Fucolectin tachylectin-4 pentraxin-1 domain-containing protein" evidence="9">
    <location>
        <begin position="24"/>
        <end position="414"/>
    </location>
</feature>
<evidence type="ECO:0000256" key="1">
    <source>
        <dbReference type="ARBA" id="ARBA00002219"/>
    </source>
</evidence>
<dbReference type="EnsemblMetazoa" id="CapteT188469">
    <property type="protein sequence ID" value="CapteP188469"/>
    <property type="gene ID" value="CapteG188469"/>
</dbReference>
<evidence type="ECO:0000256" key="2">
    <source>
        <dbReference type="ARBA" id="ARBA00010147"/>
    </source>
</evidence>
<evidence type="ECO:0000313" key="13">
    <source>
        <dbReference type="Proteomes" id="UP000014760"/>
    </source>
</evidence>
<comment type="similarity">
    <text evidence="2">Belongs to the fucolectin family.</text>
</comment>
<dbReference type="OMA" id="CHCNTAS"/>
<name>R7U181_CAPTE</name>
<reference evidence="11 13" key="2">
    <citation type="journal article" date="2013" name="Nature">
        <title>Insights into bilaterian evolution from three spiralian genomes.</title>
        <authorList>
            <person name="Simakov O."/>
            <person name="Marletaz F."/>
            <person name="Cho S.J."/>
            <person name="Edsinger-Gonzales E."/>
            <person name="Havlak P."/>
            <person name="Hellsten U."/>
            <person name="Kuo D.H."/>
            <person name="Larsson T."/>
            <person name="Lv J."/>
            <person name="Arendt D."/>
            <person name="Savage R."/>
            <person name="Osoegawa K."/>
            <person name="de Jong P."/>
            <person name="Grimwood J."/>
            <person name="Chapman J.A."/>
            <person name="Shapiro H."/>
            <person name="Aerts A."/>
            <person name="Otillar R.P."/>
            <person name="Terry A.Y."/>
            <person name="Boore J.L."/>
            <person name="Grigoriev I.V."/>
            <person name="Lindberg D.R."/>
            <person name="Seaver E.C."/>
            <person name="Weisblat D.A."/>
            <person name="Putnam N.H."/>
            <person name="Rokhsar D.S."/>
        </authorList>
    </citation>
    <scope>NUCLEOTIDE SEQUENCE</scope>
    <source>
        <strain evidence="11 13">I ESC-2004</strain>
    </source>
</reference>
<evidence type="ECO:0000256" key="9">
    <source>
        <dbReference type="SAM" id="SignalP"/>
    </source>
</evidence>
<dbReference type="Pfam" id="PF22633">
    <property type="entry name" value="F5_F8_type_C_2"/>
    <property type="match status" value="1"/>
</dbReference>
<evidence type="ECO:0000256" key="6">
    <source>
        <dbReference type="ARBA" id="ARBA00022837"/>
    </source>
</evidence>
<proteinExistence type="inferred from homology"/>
<dbReference type="GO" id="GO:0046872">
    <property type="term" value="F:metal ion binding"/>
    <property type="evidence" value="ECO:0007669"/>
    <property type="project" value="UniProtKB-KW"/>
</dbReference>
<dbReference type="Proteomes" id="UP000014760">
    <property type="component" value="Unassembled WGS sequence"/>
</dbReference>
<protein>
    <recommendedName>
        <fullName evidence="10">Fucolectin tachylectin-4 pentraxin-1 domain-containing protein</fullName>
    </recommendedName>
</protein>
<keyword evidence="5" id="KW-0430">Lectin</keyword>
<evidence type="ECO:0000256" key="5">
    <source>
        <dbReference type="ARBA" id="ARBA00022734"/>
    </source>
</evidence>